<evidence type="ECO:0000313" key="1">
    <source>
        <dbReference type="EMBL" id="PIR08464.1"/>
    </source>
</evidence>
<name>A0A2H0NHU5_9BACT</name>
<dbReference type="Proteomes" id="UP000230707">
    <property type="component" value="Unassembled WGS sequence"/>
</dbReference>
<evidence type="ECO:0000313" key="2">
    <source>
        <dbReference type="Proteomes" id="UP000230707"/>
    </source>
</evidence>
<protein>
    <submittedName>
        <fullName evidence="1">Uncharacterized protein</fullName>
    </submittedName>
</protein>
<dbReference type="AlphaFoldDB" id="A0A2H0NHU5"/>
<reference evidence="1 2" key="1">
    <citation type="submission" date="2017-09" db="EMBL/GenBank/DDBJ databases">
        <title>Depth-based differentiation of microbial function through sediment-hosted aquifers and enrichment of novel symbionts in the deep terrestrial subsurface.</title>
        <authorList>
            <person name="Probst A.J."/>
            <person name="Ladd B."/>
            <person name="Jarett J.K."/>
            <person name="Geller-Mcgrath D.E."/>
            <person name="Sieber C.M."/>
            <person name="Emerson J.B."/>
            <person name="Anantharaman K."/>
            <person name="Thomas B.C."/>
            <person name="Malmstrom R."/>
            <person name="Stieglmeier M."/>
            <person name="Klingl A."/>
            <person name="Woyke T."/>
            <person name="Ryan C.M."/>
            <person name="Banfield J.F."/>
        </authorList>
    </citation>
    <scope>NUCLEOTIDE SEQUENCE [LARGE SCALE GENOMIC DNA]</scope>
    <source>
        <strain evidence="1">CG11_big_fil_rev_8_21_14_0_20_37_11</strain>
    </source>
</reference>
<organism evidence="1 2">
    <name type="scientific">Candidatus Gottesmanbacteria bacterium CG11_big_fil_rev_8_21_14_0_20_37_11</name>
    <dbReference type="NCBI Taxonomy" id="1974575"/>
    <lineage>
        <taxon>Bacteria</taxon>
        <taxon>Candidatus Gottesmaniibacteriota</taxon>
    </lineage>
</organism>
<dbReference type="EMBL" id="PCWS01000066">
    <property type="protein sequence ID" value="PIR08464.1"/>
    <property type="molecule type" value="Genomic_DNA"/>
</dbReference>
<comment type="caution">
    <text evidence="1">The sequence shown here is derived from an EMBL/GenBank/DDBJ whole genome shotgun (WGS) entry which is preliminary data.</text>
</comment>
<dbReference type="Gene3D" id="1.10.10.60">
    <property type="entry name" value="Homeodomain-like"/>
    <property type="match status" value="1"/>
</dbReference>
<sequence length="200" mass="24443">MDIDRIKKWYYEDGLSCRDIGEKIDKTVWQIYRLMKRKNLTLRRASETLQIQFYKKPLSFRKKKQLSYKEKLLHQSGLMLYWAEGTKTDDCTVDFANSNEKMVLIYIKMLREIYRVDKKRIRILLYCYANQDHHKLIDYWSIKLQVPKAQFIKPYIRHDYNKNKTHKMPHGLIHIRYNDKRLFMKIMEEIDIIASKLLQS</sequence>
<gene>
    <name evidence="1" type="ORF">COV53_02910</name>
</gene>
<accession>A0A2H0NHU5</accession>
<proteinExistence type="predicted"/>